<proteinExistence type="predicted"/>
<reference evidence="1" key="2">
    <citation type="submission" date="2019-06" db="EMBL/GenBank/DDBJ databases">
        <title>Genomics analysis of Aphanomyces spp. identifies a new class of oomycete effector associated with host adaptation.</title>
        <authorList>
            <person name="Gaulin E."/>
        </authorList>
    </citation>
    <scope>NUCLEOTIDE SEQUENCE</scope>
    <source>
        <strain evidence="1">CBS 578.67</strain>
    </source>
</reference>
<dbReference type="EMBL" id="VJMH01002082">
    <property type="protein sequence ID" value="KAF0710159.1"/>
    <property type="molecule type" value="Genomic_DNA"/>
</dbReference>
<dbReference type="PANTHER" id="PTHR30041:SF4">
    <property type="entry name" value="ARSENATE REDUCTASE"/>
    <property type="match status" value="1"/>
</dbReference>
<accession>A0A485KHG7</accession>
<dbReference type="OrthoDB" id="59229at2759"/>
<keyword evidence="3" id="KW-1185">Reference proteome</keyword>
<sequence length="150" mass="16984">MQTIWRRQSLVRHLGTMTRTATLYHNPSCSKSRSAHGILTDYNASREASEQVDVHVVEYLKTPPDAATIESLLSMLFPDEVPPNPVRLMRTGNKEFSELHLDELDPTVEDQRQQLIASMVAQPSLIERPIFVKDGRAVIGRPPDRVLELL</sequence>
<name>A0A485KHG7_9STRA</name>
<dbReference type="Gene3D" id="3.40.30.10">
    <property type="entry name" value="Glutaredoxin"/>
    <property type="match status" value="1"/>
</dbReference>
<dbReference type="Proteomes" id="UP000332933">
    <property type="component" value="Unassembled WGS sequence"/>
</dbReference>
<dbReference type="Pfam" id="PF03960">
    <property type="entry name" value="ArsC"/>
    <property type="match status" value="1"/>
</dbReference>
<evidence type="ECO:0000313" key="3">
    <source>
        <dbReference type="Proteomes" id="UP000332933"/>
    </source>
</evidence>
<dbReference type="PANTHER" id="PTHR30041">
    <property type="entry name" value="ARSENATE REDUCTASE"/>
    <property type="match status" value="1"/>
</dbReference>
<organism evidence="2 3">
    <name type="scientific">Aphanomyces stellatus</name>
    <dbReference type="NCBI Taxonomy" id="120398"/>
    <lineage>
        <taxon>Eukaryota</taxon>
        <taxon>Sar</taxon>
        <taxon>Stramenopiles</taxon>
        <taxon>Oomycota</taxon>
        <taxon>Saprolegniomycetes</taxon>
        <taxon>Saprolegniales</taxon>
        <taxon>Verrucalvaceae</taxon>
        <taxon>Aphanomyces</taxon>
    </lineage>
</organism>
<dbReference type="SUPFAM" id="SSF52833">
    <property type="entry name" value="Thioredoxin-like"/>
    <property type="match status" value="1"/>
</dbReference>
<dbReference type="InterPro" id="IPR006660">
    <property type="entry name" value="Arsenate_reductase-like"/>
</dbReference>
<dbReference type="InterPro" id="IPR036249">
    <property type="entry name" value="Thioredoxin-like_sf"/>
</dbReference>
<gene>
    <name evidence="2" type="primary">Aste57867_5610</name>
    <name evidence="1" type="ORF">As57867_005597</name>
    <name evidence="2" type="ORF">ASTE57867_5610</name>
</gene>
<protein>
    <submittedName>
        <fullName evidence="2">Aste57867_5610 protein</fullName>
    </submittedName>
</protein>
<evidence type="ECO:0000313" key="1">
    <source>
        <dbReference type="EMBL" id="KAF0710159.1"/>
    </source>
</evidence>
<dbReference type="EMBL" id="CAADRA010002084">
    <property type="protein sequence ID" value="VFT82656.1"/>
    <property type="molecule type" value="Genomic_DNA"/>
</dbReference>
<evidence type="ECO:0000313" key="2">
    <source>
        <dbReference type="EMBL" id="VFT82656.1"/>
    </source>
</evidence>
<dbReference type="AlphaFoldDB" id="A0A485KHG7"/>
<reference evidence="2 3" key="1">
    <citation type="submission" date="2019-03" db="EMBL/GenBank/DDBJ databases">
        <authorList>
            <person name="Gaulin E."/>
            <person name="Dumas B."/>
        </authorList>
    </citation>
    <scope>NUCLEOTIDE SEQUENCE [LARGE SCALE GENOMIC DNA]</scope>
    <source>
        <strain evidence="2">CBS 568.67</strain>
    </source>
</reference>
<dbReference type="PROSITE" id="PS51353">
    <property type="entry name" value="ARSC"/>
    <property type="match status" value="1"/>
</dbReference>